<feature type="domain" description="DUF6891" evidence="1">
    <location>
        <begin position="127"/>
        <end position="302"/>
    </location>
</feature>
<evidence type="ECO:0000313" key="2">
    <source>
        <dbReference type="EMBL" id="MDA1386284.1"/>
    </source>
</evidence>
<organism evidence="2 4">
    <name type="scientific">Glycomyces lechevalierae</name>
    <dbReference type="NCBI Taxonomy" id="256034"/>
    <lineage>
        <taxon>Bacteria</taxon>
        <taxon>Bacillati</taxon>
        <taxon>Actinomycetota</taxon>
        <taxon>Actinomycetes</taxon>
        <taxon>Glycomycetales</taxon>
        <taxon>Glycomycetaceae</taxon>
        <taxon>Glycomyces</taxon>
    </lineage>
</organism>
<name>A0A9X3PLT0_9ACTN</name>
<evidence type="ECO:0000313" key="4">
    <source>
        <dbReference type="Proteomes" id="UP001145799"/>
    </source>
</evidence>
<proteinExistence type="predicted"/>
<protein>
    <recommendedName>
        <fullName evidence="1">DUF6891 domain-containing protein</fullName>
    </recommendedName>
</protein>
<accession>A0A9X3PLT0</accession>
<reference evidence="2" key="1">
    <citation type="submission" date="2022-12" db="EMBL/GenBank/DDBJ databases">
        <title>Gycomyces niveus sp.nov., a novel actinomycete isolated from soil in Shouguang.</title>
        <authorList>
            <person name="Yang X."/>
        </authorList>
    </citation>
    <scope>NUCLEOTIDE SEQUENCE</scope>
    <source>
        <strain evidence="2">DSM 44724</strain>
    </source>
</reference>
<sequence length="303" mass="33757">MSLTPDEPLAVRGYDDRRPKFERPTANELRTRVLEVADGTIEWIVVERVPYLPHDTIQAAGDGDGRLVVSYRTGDEPWMEAVLDADVAADVFVAWARSESGWEGGHPWAPAEWWAPEPVPAPAPEAAAETTVLAARYLQEGYLSFDDMVRALQDMSEADPPITRAQAREILAPMWREHVAAQADWGVTDCDRLTAAFAELDAGGIVAREHFACCQNCGTSEIWGEADPDDRGYVFFHMQDTETAGDGVLYLAYGSRSNLTEETIAVGHEVVKVLQAHGFRTNWDGSERTRLQITDLEWQKRLQ</sequence>
<reference evidence="3 5" key="2">
    <citation type="submission" date="2023-07" db="EMBL/GenBank/DDBJ databases">
        <title>Sequencing the genomes of 1000 actinobacteria strains.</title>
        <authorList>
            <person name="Klenk H.-P."/>
        </authorList>
    </citation>
    <scope>NUCLEOTIDE SEQUENCE [LARGE SCALE GENOMIC DNA]</scope>
    <source>
        <strain evidence="3 5">DSM 44724</strain>
    </source>
</reference>
<dbReference type="EMBL" id="JAPZVQ010000008">
    <property type="protein sequence ID" value="MDA1386284.1"/>
    <property type="molecule type" value="Genomic_DNA"/>
</dbReference>
<dbReference type="AlphaFoldDB" id="A0A9X3PLT0"/>
<dbReference type="Proteomes" id="UP001183604">
    <property type="component" value="Unassembled WGS sequence"/>
</dbReference>
<dbReference type="EMBL" id="JAVDYD010000001">
    <property type="protein sequence ID" value="MDR7338244.1"/>
    <property type="molecule type" value="Genomic_DNA"/>
</dbReference>
<gene>
    <name evidence="3" type="ORF">J2S69_001963</name>
    <name evidence="2" type="ORF">O2L01_14910</name>
</gene>
<evidence type="ECO:0000259" key="1">
    <source>
        <dbReference type="Pfam" id="PF21831"/>
    </source>
</evidence>
<evidence type="ECO:0000313" key="5">
    <source>
        <dbReference type="Proteomes" id="UP001183604"/>
    </source>
</evidence>
<keyword evidence="5" id="KW-1185">Reference proteome</keyword>
<dbReference type="Proteomes" id="UP001145799">
    <property type="component" value="Unassembled WGS sequence"/>
</dbReference>
<evidence type="ECO:0000313" key="3">
    <source>
        <dbReference type="EMBL" id="MDR7338244.1"/>
    </source>
</evidence>
<dbReference type="RefSeq" id="WP_270122751.1">
    <property type="nucleotide sequence ID" value="NZ_BAAAOM010000005.1"/>
</dbReference>
<dbReference type="Pfam" id="PF21831">
    <property type="entry name" value="DUF6891"/>
    <property type="match status" value="1"/>
</dbReference>
<dbReference type="InterPro" id="IPR054186">
    <property type="entry name" value="DUF6891"/>
</dbReference>
<comment type="caution">
    <text evidence="2">The sequence shown here is derived from an EMBL/GenBank/DDBJ whole genome shotgun (WGS) entry which is preliminary data.</text>
</comment>